<protein>
    <recommendedName>
        <fullName evidence="4">CxC1-like cysteine cluster associated with KDZ transposases domain-containing protein</fullName>
    </recommendedName>
</protein>
<dbReference type="Pfam" id="PF18758">
    <property type="entry name" value="KDZ"/>
    <property type="match status" value="1"/>
</dbReference>
<reference evidence="3" key="1">
    <citation type="journal article" date="2014" name="Proc. Natl. Acad. Sci. U.S.A.">
        <title>Extensive sampling of basidiomycete genomes demonstrates inadequacy of the white-rot/brown-rot paradigm for wood decay fungi.</title>
        <authorList>
            <person name="Riley R."/>
            <person name="Salamov A.A."/>
            <person name="Brown D.W."/>
            <person name="Nagy L.G."/>
            <person name="Floudas D."/>
            <person name="Held B.W."/>
            <person name="Levasseur A."/>
            <person name="Lombard V."/>
            <person name="Morin E."/>
            <person name="Otillar R."/>
            <person name="Lindquist E.A."/>
            <person name="Sun H."/>
            <person name="LaButti K.M."/>
            <person name="Schmutz J."/>
            <person name="Jabbour D."/>
            <person name="Luo H."/>
            <person name="Baker S.E."/>
            <person name="Pisabarro A.G."/>
            <person name="Walton J.D."/>
            <person name="Blanchette R.A."/>
            <person name="Henrissat B."/>
            <person name="Martin F."/>
            <person name="Cullen D."/>
            <person name="Hibbett D.S."/>
            <person name="Grigoriev I.V."/>
        </authorList>
    </citation>
    <scope>NUCLEOTIDE SEQUENCE [LARGE SCALE GENOMIC DNA]</scope>
    <source>
        <strain evidence="3">CBS 339.88</strain>
    </source>
</reference>
<gene>
    <name evidence="2" type="ORF">GALMADRAFT_144532</name>
</gene>
<proteinExistence type="predicted"/>
<evidence type="ECO:0008006" key="4">
    <source>
        <dbReference type="Google" id="ProtNLM"/>
    </source>
</evidence>
<accession>A0A067SV36</accession>
<evidence type="ECO:0000256" key="1">
    <source>
        <dbReference type="SAM" id="MobiDB-lite"/>
    </source>
</evidence>
<dbReference type="Proteomes" id="UP000027222">
    <property type="component" value="Unassembled WGS sequence"/>
</dbReference>
<dbReference type="EMBL" id="KL142396">
    <property type="protein sequence ID" value="KDR70633.1"/>
    <property type="molecule type" value="Genomic_DNA"/>
</dbReference>
<evidence type="ECO:0000313" key="3">
    <source>
        <dbReference type="Proteomes" id="UP000027222"/>
    </source>
</evidence>
<keyword evidence="3" id="KW-1185">Reference proteome</keyword>
<dbReference type="STRING" id="685588.A0A067SV36"/>
<dbReference type="PANTHER" id="PTHR33096">
    <property type="entry name" value="CXC2 DOMAIN-CONTAINING PROTEIN"/>
    <property type="match status" value="1"/>
</dbReference>
<dbReference type="AlphaFoldDB" id="A0A067SV36"/>
<organism evidence="2 3">
    <name type="scientific">Galerina marginata (strain CBS 339.88)</name>
    <dbReference type="NCBI Taxonomy" id="685588"/>
    <lineage>
        <taxon>Eukaryota</taxon>
        <taxon>Fungi</taxon>
        <taxon>Dikarya</taxon>
        <taxon>Basidiomycota</taxon>
        <taxon>Agaricomycotina</taxon>
        <taxon>Agaricomycetes</taxon>
        <taxon>Agaricomycetidae</taxon>
        <taxon>Agaricales</taxon>
        <taxon>Agaricineae</taxon>
        <taxon>Strophariaceae</taxon>
        <taxon>Galerina</taxon>
    </lineage>
</organism>
<evidence type="ECO:0000313" key="2">
    <source>
        <dbReference type="EMBL" id="KDR70633.1"/>
    </source>
</evidence>
<dbReference type="HOGENOM" id="CLU_004552_10_1_1"/>
<sequence>MLEFVRKLSQNAAPNTTAWCETLESFLSERQFKLTTRDTLRKRFSNALQWYATLQDLKNLTMRDFLDDTRDELRYKGNDSFDIEDDTGIKLTGNINEHGEGHAGASHGSTGAEKDDDAGLDRPSEYFRERCPLCFGGSNWHQPEELVDVIVCLDACFTQKRRKSQGNAWTAPREHPETVFVPEEDIREMEATVEEEHPSRKQGPLHNDHYESGMKVPIAILDLCHESFISADSSWAKASTQHFADTGFMGLLCRHDRVLWLANMTSAGEKQYYALCLLKKFFDNIPEAMRAGVLYDIGCQLHRSCLKYDFLDDVMDRITFGISVFHAYGHQWPCQIIYHPRKCVGFGLTDGEGCERFWSSIKSLIPSLRVSGYYTRLYAIDTKIKHVDQTSLMGMGKWLRRKWIATMDRKADAMDALAIVSDNGISEDIIRAEWAAQVEQQTKPLARQGKNLADKEIHAILILQEQVDAYTKEQAVYQDMLTTGNYESGLTIIEVEAYLNEFQTKIKNVLRSIQNKKNNLSIDDKASLKRLLGNKFLQTRMNALAVKQRIRERLCQRKFELNSLEQAYRKTINRIKLEKHAQQQLKRKEPGIQVLVKKYNKLCEELGVLIEAKRAPRGVVAPLVIDTNKLFEIDVDDDIWQDVGLTDDQDDHDTIPGWLGNDDIRSGIKAQLELDRCIEEESRLKKERTAMQQWFIEEWQIMELAYNSSEGIEMVYQLQLHKEYLLQLLPGLGENSSGYSLSLERWLGPLRRRLVDCTTA</sequence>
<dbReference type="InterPro" id="IPR040521">
    <property type="entry name" value="KDZ"/>
</dbReference>
<name>A0A067SV36_GALM3</name>
<dbReference type="OrthoDB" id="3364670at2759"/>
<feature type="region of interest" description="Disordered" evidence="1">
    <location>
        <begin position="93"/>
        <end position="121"/>
    </location>
</feature>
<dbReference type="PANTHER" id="PTHR33096:SF1">
    <property type="entry name" value="CXC1-LIKE CYSTEINE CLUSTER ASSOCIATED WITH KDZ TRANSPOSASES DOMAIN-CONTAINING PROTEIN"/>
    <property type="match status" value="1"/>
</dbReference>